<feature type="region of interest" description="Disordered" evidence="1">
    <location>
        <begin position="159"/>
        <end position="188"/>
    </location>
</feature>
<protein>
    <recommendedName>
        <fullName evidence="5">DNA modification methylase</fullName>
    </recommendedName>
</protein>
<feature type="chain" id="PRO_5038907789" description="DNA modification methylase" evidence="2">
    <location>
        <begin position="21"/>
        <end position="188"/>
    </location>
</feature>
<keyword evidence="4" id="KW-1185">Reference proteome</keyword>
<evidence type="ECO:0000256" key="1">
    <source>
        <dbReference type="SAM" id="MobiDB-lite"/>
    </source>
</evidence>
<keyword evidence="2" id="KW-0732">Signal</keyword>
<organism evidence="3 4">
    <name type="scientific">Leifsonia aquatica</name>
    <name type="common">Corynebacterium aquaticum</name>
    <dbReference type="NCBI Taxonomy" id="144185"/>
    <lineage>
        <taxon>Bacteria</taxon>
        <taxon>Bacillati</taxon>
        <taxon>Actinomycetota</taxon>
        <taxon>Actinomycetes</taxon>
        <taxon>Micrococcales</taxon>
        <taxon>Microbacteriaceae</taxon>
        <taxon>Leifsonia</taxon>
    </lineage>
</organism>
<evidence type="ECO:0008006" key="5">
    <source>
        <dbReference type="Google" id="ProtNLM"/>
    </source>
</evidence>
<dbReference type="AlphaFoldDB" id="A0A7W4V0A0"/>
<sequence length="188" mass="18826">MKARVAASVVLALTVAFGTAGCGLIAPQATTKHYDASDGVSGSVGTIDVRNAIIVTDASGGTVGSLVVTLVNTGSTAQRVAVTAGDKSTDPAYVTVDAGQTKKVGTEPKSTSGNVFFSPFSTLPGSLFPVYFQYGDQTGVQLQVPVLDGALPEYGDLVPPTALPTATPTAVPTPGETSTPVPTETAAP</sequence>
<proteinExistence type="predicted"/>
<dbReference type="RefSeq" id="WP_021763857.1">
    <property type="nucleotide sequence ID" value="NZ_JACHVP010000007.1"/>
</dbReference>
<name>A0A7W4V0A0_LEIAQ</name>
<evidence type="ECO:0000313" key="3">
    <source>
        <dbReference type="EMBL" id="MBB2969447.1"/>
    </source>
</evidence>
<accession>A0A7W4V0A0</accession>
<feature type="signal peptide" evidence="2">
    <location>
        <begin position="1"/>
        <end position="20"/>
    </location>
</feature>
<dbReference type="PROSITE" id="PS51257">
    <property type="entry name" value="PROKAR_LIPOPROTEIN"/>
    <property type="match status" value="1"/>
</dbReference>
<reference evidence="3 4" key="1">
    <citation type="submission" date="2020-08" db="EMBL/GenBank/DDBJ databases">
        <title>Sequencing the genomes of 1000 actinobacteria strains.</title>
        <authorList>
            <person name="Klenk H.-P."/>
        </authorList>
    </citation>
    <scope>NUCLEOTIDE SEQUENCE [LARGE SCALE GENOMIC DNA]</scope>
    <source>
        <strain evidence="3 4">DSM 20146</strain>
    </source>
</reference>
<evidence type="ECO:0000256" key="2">
    <source>
        <dbReference type="SAM" id="SignalP"/>
    </source>
</evidence>
<feature type="compositionally biased region" description="Low complexity" evidence="1">
    <location>
        <begin position="159"/>
        <end position="174"/>
    </location>
</feature>
<dbReference type="EMBL" id="JACHVP010000007">
    <property type="protein sequence ID" value="MBB2969447.1"/>
    <property type="molecule type" value="Genomic_DNA"/>
</dbReference>
<dbReference type="Proteomes" id="UP000538196">
    <property type="component" value="Unassembled WGS sequence"/>
</dbReference>
<gene>
    <name evidence="3" type="ORF">FHX33_004231</name>
</gene>
<evidence type="ECO:0000313" key="4">
    <source>
        <dbReference type="Proteomes" id="UP000538196"/>
    </source>
</evidence>
<comment type="caution">
    <text evidence="3">The sequence shown here is derived from an EMBL/GenBank/DDBJ whole genome shotgun (WGS) entry which is preliminary data.</text>
</comment>